<reference evidence="3" key="2">
    <citation type="journal article" date="2008" name="Nucleic Acids Res.">
        <title>The rice annotation project database (RAP-DB): 2008 update.</title>
        <authorList>
            <consortium name="The rice annotation project (RAP)"/>
        </authorList>
    </citation>
    <scope>GENOME REANNOTATION</scope>
    <source>
        <strain evidence="3">cv. Nipponbare</strain>
    </source>
</reference>
<organism evidence="2 3">
    <name type="scientific">Oryza sativa subsp. japonica</name>
    <name type="common">Rice</name>
    <dbReference type="NCBI Taxonomy" id="39947"/>
    <lineage>
        <taxon>Eukaryota</taxon>
        <taxon>Viridiplantae</taxon>
        <taxon>Streptophyta</taxon>
        <taxon>Embryophyta</taxon>
        <taxon>Tracheophyta</taxon>
        <taxon>Spermatophyta</taxon>
        <taxon>Magnoliopsida</taxon>
        <taxon>Liliopsida</taxon>
        <taxon>Poales</taxon>
        <taxon>Poaceae</taxon>
        <taxon>BOP clade</taxon>
        <taxon>Oryzoideae</taxon>
        <taxon>Oryzeae</taxon>
        <taxon>Oryzinae</taxon>
        <taxon>Oryza</taxon>
        <taxon>Oryza sativa</taxon>
    </lineage>
</organism>
<feature type="signal peptide" evidence="1">
    <location>
        <begin position="1"/>
        <end position="22"/>
    </location>
</feature>
<dbReference type="Gramene" id="Os09t0271000-01">
    <property type="protein sequence ID" value="Os09t0271000-01"/>
    <property type="gene ID" value="Os09g0271000"/>
</dbReference>
<feature type="chain" id="PRO_5024417686" evidence="1">
    <location>
        <begin position="23"/>
        <end position="119"/>
    </location>
</feature>
<name>A0A0P0XK69_ORYSJ</name>
<evidence type="ECO:0000313" key="3">
    <source>
        <dbReference type="Proteomes" id="UP000000763"/>
    </source>
</evidence>
<proteinExistence type="predicted"/>
<dbReference type="OMA" id="THAKTSC"/>
<gene>
    <name evidence="2" type="ordered locus">Os09g0271000</name>
</gene>
<protein>
    <submittedName>
        <fullName evidence="2">Os09g0271000 protein</fullName>
    </submittedName>
</protein>
<reference evidence="2 3" key="1">
    <citation type="journal article" date="2005" name="Nature">
        <title>The map-based sequence of the rice genome.</title>
        <authorList>
            <consortium name="International rice genome sequencing project (IRGSP)"/>
            <person name="Matsumoto T."/>
            <person name="Wu J."/>
            <person name="Kanamori H."/>
            <person name="Katayose Y."/>
            <person name="Fujisawa M."/>
            <person name="Namiki N."/>
            <person name="Mizuno H."/>
            <person name="Yamamoto K."/>
            <person name="Antonio B.A."/>
            <person name="Baba T."/>
            <person name="Sakata K."/>
            <person name="Nagamura Y."/>
            <person name="Aoki H."/>
            <person name="Arikawa K."/>
            <person name="Arita K."/>
            <person name="Bito T."/>
            <person name="Chiden Y."/>
            <person name="Fujitsuka N."/>
            <person name="Fukunaka R."/>
            <person name="Hamada M."/>
            <person name="Harada C."/>
            <person name="Hayashi A."/>
            <person name="Hijishita S."/>
            <person name="Honda M."/>
            <person name="Hosokawa S."/>
            <person name="Ichikawa Y."/>
            <person name="Idonuma A."/>
            <person name="Iijima M."/>
            <person name="Ikeda M."/>
            <person name="Ikeno M."/>
            <person name="Ito K."/>
            <person name="Ito S."/>
            <person name="Ito T."/>
            <person name="Ito Y."/>
            <person name="Ito Y."/>
            <person name="Iwabuchi A."/>
            <person name="Kamiya K."/>
            <person name="Karasawa W."/>
            <person name="Kurita K."/>
            <person name="Katagiri S."/>
            <person name="Kikuta A."/>
            <person name="Kobayashi H."/>
            <person name="Kobayashi N."/>
            <person name="Machita K."/>
            <person name="Maehara T."/>
            <person name="Masukawa M."/>
            <person name="Mizubayashi T."/>
            <person name="Mukai Y."/>
            <person name="Nagasaki H."/>
            <person name="Nagata Y."/>
            <person name="Naito S."/>
            <person name="Nakashima M."/>
            <person name="Nakama Y."/>
            <person name="Nakamichi Y."/>
            <person name="Nakamura M."/>
            <person name="Meguro A."/>
            <person name="Negishi M."/>
            <person name="Ohta I."/>
            <person name="Ohta T."/>
            <person name="Okamoto M."/>
            <person name="Ono N."/>
            <person name="Saji S."/>
            <person name="Sakaguchi M."/>
            <person name="Sakai K."/>
            <person name="Shibata M."/>
            <person name="Shimokawa T."/>
            <person name="Song J."/>
            <person name="Takazaki Y."/>
            <person name="Terasawa K."/>
            <person name="Tsugane M."/>
            <person name="Tsuji K."/>
            <person name="Ueda S."/>
            <person name="Waki K."/>
            <person name="Yamagata H."/>
            <person name="Yamamoto M."/>
            <person name="Yamamoto S."/>
            <person name="Yamane H."/>
            <person name="Yoshiki S."/>
            <person name="Yoshihara R."/>
            <person name="Yukawa K."/>
            <person name="Zhong H."/>
            <person name="Yano M."/>
            <person name="Yuan Q."/>
            <person name="Ouyang S."/>
            <person name="Liu J."/>
            <person name="Jones K.M."/>
            <person name="Gansberger K."/>
            <person name="Moffat K."/>
            <person name="Hill J."/>
            <person name="Bera J."/>
            <person name="Fadrosh D."/>
            <person name="Jin S."/>
            <person name="Johri S."/>
            <person name="Kim M."/>
            <person name="Overton L."/>
            <person name="Reardon M."/>
            <person name="Tsitrin T."/>
            <person name="Vuong H."/>
            <person name="Weaver B."/>
            <person name="Ciecko A."/>
            <person name="Tallon L."/>
            <person name="Jackson J."/>
            <person name="Pai G."/>
            <person name="Aken S.V."/>
            <person name="Utterback T."/>
            <person name="Reidmuller S."/>
            <person name="Feldblyum T."/>
            <person name="Hsiao J."/>
            <person name="Zismann V."/>
            <person name="Iobst S."/>
            <person name="de Vazeille A.R."/>
            <person name="Buell C.R."/>
            <person name="Ying K."/>
            <person name="Li Y."/>
            <person name="Lu T."/>
            <person name="Huang Y."/>
            <person name="Zhao Q."/>
            <person name="Feng Q."/>
            <person name="Zhang L."/>
            <person name="Zhu J."/>
            <person name="Weng Q."/>
            <person name="Mu J."/>
            <person name="Lu Y."/>
            <person name="Fan D."/>
            <person name="Liu Y."/>
            <person name="Guan J."/>
            <person name="Zhang Y."/>
            <person name="Yu S."/>
            <person name="Liu X."/>
            <person name="Zhang Y."/>
            <person name="Hong G."/>
            <person name="Han B."/>
            <person name="Choisne N."/>
            <person name="Demange N."/>
            <person name="Orjeda G."/>
            <person name="Samain S."/>
            <person name="Cattolico L."/>
            <person name="Pelletier E."/>
            <person name="Couloux A."/>
            <person name="Segurens B."/>
            <person name="Wincker P."/>
            <person name="D'Hont A."/>
            <person name="Scarpelli C."/>
            <person name="Weissenbach J."/>
            <person name="Salanoubat M."/>
            <person name="Quetier F."/>
            <person name="Yu Y."/>
            <person name="Kim H.R."/>
            <person name="Rambo T."/>
            <person name="Currie J."/>
            <person name="Collura K."/>
            <person name="Luo M."/>
            <person name="Yang T."/>
            <person name="Ammiraju J.S.S."/>
            <person name="Engler F."/>
            <person name="Soderlund C."/>
            <person name="Wing R.A."/>
            <person name="Palmer L.E."/>
            <person name="de la Bastide M."/>
            <person name="Spiegel L."/>
            <person name="Nascimento L."/>
            <person name="Zutavern T."/>
            <person name="O'Shaughnessy A."/>
            <person name="Dike S."/>
            <person name="Dedhia N."/>
            <person name="Preston R."/>
            <person name="Balija V."/>
            <person name="McCombie W.R."/>
            <person name="Chow T."/>
            <person name="Chen H."/>
            <person name="Chung M."/>
            <person name="Chen C."/>
            <person name="Shaw J."/>
            <person name="Wu H."/>
            <person name="Hsiao K."/>
            <person name="Chao Y."/>
            <person name="Chu M."/>
            <person name="Cheng C."/>
            <person name="Hour A."/>
            <person name="Lee P."/>
            <person name="Lin S."/>
            <person name="Lin Y."/>
            <person name="Liou J."/>
            <person name="Liu S."/>
            <person name="Hsing Y."/>
            <person name="Raghuvanshi S."/>
            <person name="Mohanty A."/>
            <person name="Bharti A.K."/>
            <person name="Gaur A."/>
            <person name="Gupta V."/>
            <person name="Kumar D."/>
            <person name="Ravi V."/>
            <person name="Vij S."/>
            <person name="Kapur A."/>
            <person name="Khurana P."/>
            <person name="Khurana P."/>
            <person name="Khurana J.P."/>
            <person name="Tyagi A.K."/>
            <person name="Gaikwad K."/>
            <person name="Singh A."/>
            <person name="Dalal V."/>
            <person name="Srivastava S."/>
            <person name="Dixit A."/>
            <person name="Pal A.K."/>
            <person name="Ghazi I.A."/>
            <person name="Yadav M."/>
            <person name="Pandit A."/>
            <person name="Bhargava A."/>
            <person name="Sureshbabu K."/>
            <person name="Batra K."/>
            <person name="Sharma T.R."/>
            <person name="Mohapatra T."/>
            <person name="Singh N.K."/>
            <person name="Messing J."/>
            <person name="Nelson A.B."/>
            <person name="Fuks G."/>
            <person name="Kavchok S."/>
            <person name="Keizer G."/>
            <person name="Linton E."/>
            <person name="Llaca V."/>
            <person name="Song R."/>
            <person name="Tanyolac B."/>
            <person name="Young S."/>
            <person name="Ho-Il K."/>
            <person name="Hahn J.H."/>
            <person name="Sangsakoo G."/>
            <person name="Vanavichit A."/>
            <person name="de Mattos Luiz.A.T."/>
            <person name="Zimmer P.D."/>
            <person name="Malone G."/>
            <person name="Dellagostin O."/>
            <person name="de Oliveira A.C."/>
            <person name="Bevan M."/>
            <person name="Bancroft I."/>
            <person name="Minx P."/>
            <person name="Cordum H."/>
            <person name="Wilson R."/>
            <person name="Cheng Z."/>
            <person name="Jin W."/>
            <person name="Jiang J."/>
            <person name="Leong S.A."/>
            <person name="Iwama H."/>
            <person name="Gojobori T."/>
            <person name="Itoh T."/>
            <person name="Niimura Y."/>
            <person name="Fujii Y."/>
            <person name="Habara T."/>
            <person name="Sakai H."/>
            <person name="Sato Y."/>
            <person name="Wilson G."/>
            <person name="Kumar K."/>
            <person name="McCouch S."/>
            <person name="Juretic N."/>
            <person name="Hoen D."/>
            <person name="Wright S."/>
            <person name="Bruskiewich R."/>
            <person name="Bureau T."/>
            <person name="Miyao A."/>
            <person name="Hirochika H."/>
            <person name="Nishikawa T."/>
            <person name="Kadowaki K."/>
            <person name="Sugiura M."/>
            <person name="Burr B."/>
            <person name="Sasaki T."/>
        </authorList>
    </citation>
    <scope>NUCLEOTIDE SEQUENCE [LARGE SCALE GENOMIC DNA]</scope>
    <source>
        <strain evidence="3">cv. Nipponbare</strain>
    </source>
</reference>
<evidence type="ECO:0000256" key="1">
    <source>
        <dbReference type="SAM" id="SignalP"/>
    </source>
</evidence>
<accession>A0A0P0XK69</accession>
<dbReference type="Proteomes" id="UP000000763">
    <property type="component" value="Chromosome 9"/>
</dbReference>
<dbReference type="EMBL" id="AP008215">
    <property type="protein sequence ID" value="BAF24649.2"/>
    <property type="molecule type" value="Genomic_DNA"/>
</dbReference>
<dbReference type="AlphaFoldDB" id="A0A0P0XK69"/>
<keyword evidence="1" id="KW-0732">Signal</keyword>
<sequence length="119" mass="13602">MEMTRTTRIVSIFVSLVLLEQGDIYGYKYKAPRGRDNNTDHRRTTYKPTHAKTSCRMSTSDISIDKPNMVSTEANKRDLALSLISPSADSRRKTTLSSTTCWLSMPPSRRWLDMLSQLL</sequence>
<dbReference type="KEGG" id="dosa:Os09g0271000"/>
<evidence type="ECO:0000313" key="2">
    <source>
        <dbReference type="EMBL" id="BAF24649.2"/>
    </source>
</evidence>